<name>A0A0C9SD23_AMBAM</name>
<protein>
    <submittedName>
        <fullName evidence="1">Putative secreted protein</fullName>
    </submittedName>
</protein>
<dbReference type="EMBL" id="GBZX01000958">
    <property type="protein sequence ID" value="JAG91782.1"/>
    <property type="molecule type" value="mRNA"/>
</dbReference>
<dbReference type="AlphaFoldDB" id="A0A0C9SD23"/>
<organism evidence="1">
    <name type="scientific">Amblyomma americanum</name>
    <name type="common">Lone star tick</name>
    <dbReference type="NCBI Taxonomy" id="6943"/>
    <lineage>
        <taxon>Eukaryota</taxon>
        <taxon>Metazoa</taxon>
        <taxon>Ecdysozoa</taxon>
        <taxon>Arthropoda</taxon>
        <taxon>Chelicerata</taxon>
        <taxon>Arachnida</taxon>
        <taxon>Acari</taxon>
        <taxon>Parasitiformes</taxon>
        <taxon>Ixodida</taxon>
        <taxon>Ixodoidea</taxon>
        <taxon>Ixodidae</taxon>
        <taxon>Amblyomminae</taxon>
        <taxon>Amblyomma</taxon>
    </lineage>
</organism>
<accession>A0A0C9SD23</accession>
<reference evidence="1" key="1">
    <citation type="journal article" date="2015" name="PLoS ONE">
        <title>An Insight into the Sialome of the Lone Star Tick, Amblyomma americanum, with a Glimpse on Its Time Dependent Gene Expression.</title>
        <authorList>
            <person name="Karim S."/>
            <person name="Ribeiro J.M."/>
        </authorList>
    </citation>
    <scope>NUCLEOTIDE SEQUENCE</scope>
    <source>
        <tissue evidence="1">Salivary gland</tissue>
    </source>
</reference>
<evidence type="ECO:0000313" key="1">
    <source>
        <dbReference type="EMBL" id="JAG91782.1"/>
    </source>
</evidence>
<feature type="non-terminal residue" evidence="1">
    <location>
        <position position="109"/>
    </location>
</feature>
<proteinExistence type="evidence at transcript level"/>
<sequence>MLGFAGLIIRMLFLPITAVFHSLLNLSQELLLTCLPFIAAGEVWLLQRIFRLMITLAASGSPLLLEYCERYASLSNMPCQEVTKGQFKDERSLPMAPQSYYTCVEPQWC</sequence>